<gene>
    <name evidence="2" type="ORF">LYPA_23C002087</name>
</gene>
<organism evidence="2 3">
    <name type="scientific">Lynx pardinus</name>
    <name type="common">Iberian lynx</name>
    <name type="synonym">Felis pardina</name>
    <dbReference type="NCBI Taxonomy" id="191816"/>
    <lineage>
        <taxon>Eukaryota</taxon>
        <taxon>Metazoa</taxon>
        <taxon>Chordata</taxon>
        <taxon>Craniata</taxon>
        <taxon>Vertebrata</taxon>
        <taxon>Euteleostomi</taxon>
        <taxon>Mammalia</taxon>
        <taxon>Eutheria</taxon>
        <taxon>Laurasiatheria</taxon>
        <taxon>Carnivora</taxon>
        <taxon>Feliformia</taxon>
        <taxon>Felidae</taxon>
        <taxon>Felinae</taxon>
        <taxon>Lynx</taxon>
    </lineage>
</organism>
<name>A0A485MPG7_LYNPA</name>
<dbReference type="EMBL" id="CAAGRJ010003675">
    <property type="protein sequence ID" value="VFV21586.1"/>
    <property type="molecule type" value="Genomic_DNA"/>
</dbReference>
<evidence type="ECO:0000313" key="3">
    <source>
        <dbReference type="Proteomes" id="UP000386466"/>
    </source>
</evidence>
<feature type="non-terminal residue" evidence="2">
    <location>
        <position position="76"/>
    </location>
</feature>
<reference evidence="2 3" key="1">
    <citation type="submission" date="2019-01" db="EMBL/GenBank/DDBJ databases">
        <authorList>
            <person name="Alioto T."/>
            <person name="Alioto T."/>
        </authorList>
    </citation>
    <scope>NUCLEOTIDE SEQUENCE [LARGE SCALE GENOMIC DNA]</scope>
</reference>
<accession>A0A485MPG7</accession>
<sequence>RREAGKNWGGVAGGSPRPPGEGSDGDRGRGEPAARLSCSLPLARSASLLAAYVSRLIGGRPVRSAVAAQPASSGGG</sequence>
<dbReference type="Proteomes" id="UP000386466">
    <property type="component" value="Unassembled WGS sequence"/>
</dbReference>
<dbReference type="AlphaFoldDB" id="A0A485MPG7"/>
<keyword evidence="3" id="KW-1185">Reference proteome</keyword>
<protein>
    <submittedName>
        <fullName evidence="2">Uncharacterized protein</fullName>
    </submittedName>
</protein>
<evidence type="ECO:0000313" key="2">
    <source>
        <dbReference type="EMBL" id="VFV21586.1"/>
    </source>
</evidence>
<evidence type="ECO:0000256" key="1">
    <source>
        <dbReference type="SAM" id="MobiDB-lite"/>
    </source>
</evidence>
<proteinExistence type="predicted"/>
<feature type="non-terminal residue" evidence="2">
    <location>
        <position position="1"/>
    </location>
</feature>
<feature type="region of interest" description="Disordered" evidence="1">
    <location>
        <begin position="1"/>
        <end position="33"/>
    </location>
</feature>